<gene>
    <name evidence="4" type="ORF">Agabi119p4_5031</name>
</gene>
<keyword evidence="1" id="KW-0479">Metal-binding</keyword>
<dbReference type="GO" id="GO:0008270">
    <property type="term" value="F:zinc ion binding"/>
    <property type="evidence" value="ECO:0007669"/>
    <property type="project" value="UniProtKB-KW"/>
</dbReference>
<evidence type="ECO:0000313" key="4">
    <source>
        <dbReference type="EMBL" id="KAF7776638.1"/>
    </source>
</evidence>
<dbReference type="InterPro" id="IPR013087">
    <property type="entry name" value="Znf_C2H2_type"/>
</dbReference>
<feature type="region of interest" description="Disordered" evidence="2">
    <location>
        <begin position="214"/>
        <end position="278"/>
    </location>
</feature>
<feature type="domain" description="C2H2-type" evidence="3">
    <location>
        <begin position="339"/>
        <end position="359"/>
    </location>
</feature>
<dbReference type="PROSITE" id="PS50157">
    <property type="entry name" value="ZINC_FINGER_C2H2_2"/>
    <property type="match status" value="1"/>
</dbReference>
<feature type="compositionally biased region" description="Basic residues" evidence="2">
    <location>
        <begin position="243"/>
        <end position="253"/>
    </location>
</feature>
<evidence type="ECO:0000256" key="2">
    <source>
        <dbReference type="SAM" id="MobiDB-lite"/>
    </source>
</evidence>
<dbReference type="InterPro" id="IPR036236">
    <property type="entry name" value="Znf_C2H2_sf"/>
</dbReference>
<keyword evidence="1" id="KW-0863">Zinc-finger</keyword>
<sequence>MSIFTPTAEQDLCSIYLNLEACDSDDQVPEETTPQFLPPLEFPFLIPGHDTPITLPSLGQEGSREGSWNMDLLLEPFSSIPMNDFTLLSTIEPSLIYSPSTNWHSADDQGHMASDDTNSPLVQSRSLAPNPLDSYLTLGSRFDFSGAEECSPLVPSSSPSSSSVSLSTTDSDYSSLFSPGTSALTSPASSVLSLDDSRRSCSVFLEISESASRFSSPSMHSRTAKEESGENDTDIVTRDSRRASLKGRRRWRRHDPISSGRQRQVPSGDPQDRDLLQPDQELYTVAVDENGPRRPRPTCLCGKSFTRLSDLKRHNLESTSCPLATNRTDGKKTKADPRFVCNRCGGAFSRYDSLDRHRKNRGACLRAARAQKKSLGHGESDSDTDDDDQWR</sequence>
<feature type="region of interest" description="Disordered" evidence="2">
    <location>
        <begin position="105"/>
        <end position="126"/>
    </location>
</feature>
<proteinExistence type="predicted"/>
<protein>
    <recommendedName>
        <fullName evidence="3">C2H2-type domain-containing protein</fullName>
    </recommendedName>
</protein>
<evidence type="ECO:0000256" key="1">
    <source>
        <dbReference type="PROSITE-ProRule" id="PRU00042"/>
    </source>
</evidence>
<keyword evidence="1" id="KW-0862">Zinc</keyword>
<feature type="region of interest" description="Disordered" evidence="2">
    <location>
        <begin position="149"/>
        <end position="171"/>
    </location>
</feature>
<dbReference type="Gene3D" id="3.30.160.60">
    <property type="entry name" value="Classic Zinc Finger"/>
    <property type="match status" value="1"/>
</dbReference>
<dbReference type="Proteomes" id="UP000629468">
    <property type="component" value="Unassembled WGS sequence"/>
</dbReference>
<evidence type="ECO:0000313" key="5">
    <source>
        <dbReference type="Proteomes" id="UP000629468"/>
    </source>
</evidence>
<comment type="caution">
    <text evidence="4">The sequence shown here is derived from an EMBL/GenBank/DDBJ whole genome shotgun (WGS) entry which is preliminary data.</text>
</comment>
<feature type="compositionally biased region" description="Polar residues" evidence="2">
    <location>
        <begin position="115"/>
        <end position="126"/>
    </location>
</feature>
<evidence type="ECO:0000259" key="3">
    <source>
        <dbReference type="PROSITE" id="PS50157"/>
    </source>
</evidence>
<reference evidence="4 5" key="1">
    <citation type="journal article" name="Sci. Rep.">
        <title>Telomere-to-telomere assembled and centromere annotated genomes of the two main subspecies of the button mushroom Agaricus bisporus reveal especially polymorphic chromosome ends.</title>
        <authorList>
            <person name="Sonnenberg A.S.M."/>
            <person name="Sedaghat-Telgerd N."/>
            <person name="Lavrijssen B."/>
            <person name="Ohm R.A."/>
            <person name="Hendrickx P.M."/>
            <person name="Scholtmeijer K."/>
            <person name="Baars J.J.P."/>
            <person name="van Peer A."/>
        </authorList>
    </citation>
    <scope>NUCLEOTIDE SEQUENCE [LARGE SCALE GENOMIC DNA]</scope>
    <source>
        <strain evidence="4 5">H119_p4</strain>
    </source>
</reference>
<accession>A0A8H7F4F6</accession>
<name>A0A8H7F4F6_AGABI</name>
<dbReference type="SUPFAM" id="SSF57667">
    <property type="entry name" value="beta-beta-alpha zinc fingers"/>
    <property type="match status" value="1"/>
</dbReference>
<dbReference type="EMBL" id="JABXXO010000006">
    <property type="protein sequence ID" value="KAF7776638.1"/>
    <property type="molecule type" value="Genomic_DNA"/>
</dbReference>
<organism evidence="4 5">
    <name type="scientific">Agaricus bisporus var. burnettii</name>
    <dbReference type="NCBI Taxonomy" id="192524"/>
    <lineage>
        <taxon>Eukaryota</taxon>
        <taxon>Fungi</taxon>
        <taxon>Dikarya</taxon>
        <taxon>Basidiomycota</taxon>
        <taxon>Agaricomycotina</taxon>
        <taxon>Agaricomycetes</taxon>
        <taxon>Agaricomycetidae</taxon>
        <taxon>Agaricales</taxon>
        <taxon>Agaricineae</taxon>
        <taxon>Agaricaceae</taxon>
        <taxon>Agaricus</taxon>
    </lineage>
</organism>
<feature type="compositionally biased region" description="Low complexity" evidence="2">
    <location>
        <begin position="151"/>
        <end position="171"/>
    </location>
</feature>
<feature type="compositionally biased region" description="Acidic residues" evidence="2">
    <location>
        <begin position="381"/>
        <end position="391"/>
    </location>
</feature>
<feature type="region of interest" description="Disordered" evidence="2">
    <location>
        <begin position="368"/>
        <end position="391"/>
    </location>
</feature>
<feature type="compositionally biased region" description="Basic and acidic residues" evidence="2">
    <location>
        <begin position="105"/>
        <end position="114"/>
    </location>
</feature>
<dbReference type="AlphaFoldDB" id="A0A8H7F4F6"/>